<evidence type="ECO:0000256" key="2">
    <source>
        <dbReference type="ARBA" id="ARBA00022630"/>
    </source>
</evidence>
<comment type="cofactor">
    <cofactor evidence="1">
        <name>FMN</name>
        <dbReference type="ChEBI" id="CHEBI:58210"/>
    </cofactor>
</comment>
<comment type="similarity">
    <text evidence="4">Belongs to the flavoredoxin family.</text>
</comment>
<gene>
    <name evidence="6" type="ORF">MM236_02365</name>
</gene>
<dbReference type="Pfam" id="PF01613">
    <property type="entry name" value="Flavin_Reduct"/>
    <property type="match status" value="1"/>
</dbReference>
<dbReference type="Gene3D" id="2.30.110.10">
    <property type="entry name" value="Electron Transport, Fmn-binding Protein, Chain A"/>
    <property type="match status" value="1"/>
</dbReference>
<evidence type="ECO:0000259" key="5">
    <source>
        <dbReference type="SMART" id="SM00903"/>
    </source>
</evidence>
<dbReference type="Proteomes" id="UP001165488">
    <property type="component" value="Unassembled WGS sequence"/>
</dbReference>
<evidence type="ECO:0000313" key="7">
    <source>
        <dbReference type="Proteomes" id="UP001165488"/>
    </source>
</evidence>
<dbReference type="PANTHER" id="PTHR33798">
    <property type="entry name" value="FLAVOPROTEIN OXYGENASE"/>
    <property type="match status" value="1"/>
</dbReference>
<keyword evidence="2" id="KW-0285">Flavoprotein</keyword>
<dbReference type="EMBL" id="JAKZGS010000001">
    <property type="protein sequence ID" value="MCH7396807.1"/>
    <property type="molecule type" value="Genomic_DNA"/>
</dbReference>
<sequence>MTIDPNSVNASEFQAYLQSAIAPRPIAFASTVDKDGKVNLSPFSYFNVFSSNPPILVFSPSRRVRDNTTKHTLENIHDVKEVVINIIDFSMVEQMSLASTEYDKGVNEFVKSGLTEAKSVKISPPRVKEAPVSFECTVKEVISLGDQGGAGNLIICEVVLAHIDDAILDSKGLIDPFKFEAVARMGGNWYCRVTKGSLFEIPKPLRNKGIGVDQLPDIVKNSLVLTGNNLGRLGNIEKLPSDEEVWEYGNRPEIEEIKIRFQNDQESLLFNLHTHAKSLLDSGNVEDAWKVLLQ</sequence>
<evidence type="ECO:0000256" key="3">
    <source>
        <dbReference type="ARBA" id="ARBA00022643"/>
    </source>
</evidence>
<dbReference type="SMART" id="SM00903">
    <property type="entry name" value="Flavin_Reduct"/>
    <property type="match status" value="1"/>
</dbReference>
<dbReference type="InterPro" id="IPR002563">
    <property type="entry name" value="Flavin_Rdtase-like_dom"/>
</dbReference>
<dbReference type="InterPro" id="IPR012349">
    <property type="entry name" value="Split_barrel_FMN-bd"/>
</dbReference>
<organism evidence="6 7">
    <name type="scientific">Belliella calami</name>
    <dbReference type="NCBI Taxonomy" id="2923436"/>
    <lineage>
        <taxon>Bacteria</taxon>
        <taxon>Pseudomonadati</taxon>
        <taxon>Bacteroidota</taxon>
        <taxon>Cytophagia</taxon>
        <taxon>Cytophagales</taxon>
        <taxon>Cyclobacteriaceae</taxon>
        <taxon>Belliella</taxon>
    </lineage>
</organism>
<proteinExistence type="inferred from homology"/>
<evidence type="ECO:0000256" key="1">
    <source>
        <dbReference type="ARBA" id="ARBA00001917"/>
    </source>
</evidence>
<protein>
    <submittedName>
        <fullName evidence="6">Flavin reductase family protein</fullName>
    </submittedName>
</protein>
<reference evidence="6" key="1">
    <citation type="submission" date="2022-03" db="EMBL/GenBank/DDBJ databases">
        <title>De novo assembled genomes of Belliella spp. (Cyclobacteriaceae) strains.</title>
        <authorList>
            <person name="Szabo A."/>
            <person name="Korponai K."/>
            <person name="Felfoldi T."/>
        </authorList>
    </citation>
    <scope>NUCLEOTIDE SEQUENCE</scope>
    <source>
        <strain evidence="6">DSM 107340</strain>
    </source>
</reference>
<dbReference type="RefSeq" id="WP_241273326.1">
    <property type="nucleotide sequence ID" value="NZ_JAKZGS010000001.1"/>
</dbReference>
<comment type="caution">
    <text evidence="6">The sequence shown here is derived from an EMBL/GenBank/DDBJ whole genome shotgun (WGS) entry which is preliminary data.</text>
</comment>
<name>A0ABS9UJP6_9BACT</name>
<keyword evidence="7" id="KW-1185">Reference proteome</keyword>
<dbReference type="SUPFAM" id="SSF50475">
    <property type="entry name" value="FMN-binding split barrel"/>
    <property type="match status" value="1"/>
</dbReference>
<dbReference type="PANTHER" id="PTHR33798:SF5">
    <property type="entry name" value="FLAVIN REDUCTASE LIKE DOMAIN-CONTAINING PROTEIN"/>
    <property type="match status" value="1"/>
</dbReference>
<feature type="domain" description="Flavin reductase like" evidence="5">
    <location>
        <begin position="19"/>
        <end position="175"/>
    </location>
</feature>
<accession>A0ABS9UJP6</accession>
<evidence type="ECO:0000313" key="6">
    <source>
        <dbReference type="EMBL" id="MCH7396807.1"/>
    </source>
</evidence>
<keyword evidence="3" id="KW-0288">FMN</keyword>
<evidence type="ECO:0000256" key="4">
    <source>
        <dbReference type="ARBA" id="ARBA00038054"/>
    </source>
</evidence>